<evidence type="ECO:0008006" key="5">
    <source>
        <dbReference type="Google" id="ProtNLM"/>
    </source>
</evidence>
<dbReference type="InParanoid" id="A0A1Y5RUI8"/>
<feature type="transmembrane region" description="Helical" evidence="1">
    <location>
        <begin position="202"/>
        <end position="221"/>
    </location>
</feature>
<protein>
    <recommendedName>
        <fullName evidence="5">PEP-CTERM protein-sorting domain-containing protein</fullName>
    </recommendedName>
</protein>
<reference evidence="3 4" key="1">
    <citation type="submission" date="2017-03" db="EMBL/GenBank/DDBJ databases">
        <authorList>
            <person name="Afonso C.L."/>
            <person name="Miller P.J."/>
            <person name="Scott M.A."/>
            <person name="Spackman E."/>
            <person name="Goraichik I."/>
            <person name="Dimitrov K.M."/>
            <person name="Suarez D.L."/>
            <person name="Swayne D.E."/>
        </authorList>
    </citation>
    <scope>NUCLEOTIDE SEQUENCE [LARGE SCALE GENOMIC DNA]</scope>
    <source>
        <strain evidence="3 4">CECT 7691</strain>
    </source>
</reference>
<evidence type="ECO:0000256" key="2">
    <source>
        <dbReference type="SAM" id="SignalP"/>
    </source>
</evidence>
<feature type="signal peptide" evidence="2">
    <location>
        <begin position="1"/>
        <end position="21"/>
    </location>
</feature>
<keyword evidence="1" id="KW-0812">Transmembrane</keyword>
<organism evidence="3 4">
    <name type="scientific">Oceanibacterium hippocampi</name>
    <dbReference type="NCBI Taxonomy" id="745714"/>
    <lineage>
        <taxon>Bacteria</taxon>
        <taxon>Pseudomonadati</taxon>
        <taxon>Pseudomonadota</taxon>
        <taxon>Alphaproteobacteria</taxon>
        <taxon>Sneathiellales</taxon>
        <taxon>Sneathiellaceae</taxon>
        <taxon>Oceanibacterium</taxon>
    </lineage>
</organism>
<keyword evidence="2" id="KW-0732">Signal</keyword>
<proteinExistence type="predicted"/>
<keyword evidence="4" id="KW-1185">Reference proteome</keyword>
<dbReference type="Proteomes" id="UP000193200">
    <property type="component" value="Unassembled WGS sequence"/>
</dbReference>
<gene>
    <name evidence="3" type="ORF">OCH7691_00750</name>
</gene>
<name>A0A1Y5RUI8_9PROT</name>
<dbReference type="OrthoDB" id="9853189at2"/>
<evidence type="ECO:0000313" key="3">
    <source>
        <dbReference type="EMBL" id="SLN25457.1"/>
    </source>
</evidence>
<sequence>MNALIRIAGVAVAGFMMTAIAGLAAATPIVSKAGGGSCTLGPGSGSAGACTLQQIQAHPLWQPANPDGRGAAWVSYADTGIDGSTLAPKSGSVSNPDGRRSIMTITESFDFGANTGLLNFAVWADDTADLYLDGALLIAANFTDNVCARGTIGCEPNEGYRIVELLLGTGLHELTIVAYQTGTGASPQANPFGVLYSGNYEVPAPGALGLLGLALLGLGYFRRTRAMPSTA</sequence>
<accession>A0A1Y5RUI8</accession>
<dbReference type="AlphaFoldDB" id="A0A1Y5RUI8"/>
<evidence type="ECO:0000313" key="4">
    <source>
        <dbReference type="Proteomes" id="UP000193200"/>
    </source>
</evidence>
<feature type="chain" id="PRO_5012509126" description="PEP-CTERM protein-sorting domain-containing protein" evidence="2">
    <location>
        <begin position="22"/>
        <end position="231"/>
    </location>
</feature>
<dbReference type="EMBL" id="FWFR01000001">
    <property type="protein sequence ID" value="SLN25457.1"/>
    <property type="molecule type" value="Genomic_DNA"/>
</dbReference>
<keyword evidence="1" id="KW-0472">Membrane</keyword>
<dbReference type="RefSeq" id="WP_085882057.1">
    <property type="nucleotide sequence ID" value="NZ_FWFR01000001.1"/>
</dbReference>
<keyword evidence="1" id="KW-1133">Transmembrane helix</keyword>
<evidence type="ECO:0000256" key="1">
    <source>
        <dbReference type="SAM" id="Phobius"/>
    </source>
</evidence>